<dbReference type="OrthoDB" id="7059163at2"/>
<protein>
    <recommendedName>
        <fullName evidence="3">Cupin</fullName>
    </recommendedName>
</protein>
<name>A0A261VDY8_9BORD</name>
<keyword evidence="2" id="KW-1185">Reference proteome</keyword>
<dbReference type="Proteomes" id="UP000216429">
    <property type="component" value="Unassembled WGS sequence"/>
</dbReference>
<proteinExistence type="predicted"/>
<sequence>MQARYLIHADPDQRYALYLNVMRPGKKIVPHNHTTWACIAAVEGVELNYTYDRQDDGSQPGRAHLVQTGTVVVAPGSGIALMPEDIHAVHIEGQDVIRHLHMYGRALETLDRRVAFDLAQGTCQPMAIGVQTRQ</sequence>
<dbReference type="EMBL" id="NEVU01000003">
    <property type="protein sequence ID" value="OZI72354.1"/>
    <property type="molecule type" value="Genomic_DNA"/>
</dbReference>
<dbReference type="InterPro" id="IPR014710">
    <property type="entry name" value="RmlC-like_jellyroll"/>
</dbReference>
<evidence type="ECO:0000313" key="2">
    <source>
        <dbReference type="Proteomes" id="UP000216429"/>
    </source>
</evidence>
<dbReference type="Gene3D" id="2.60.120.10">
    <property type="entry name" value="Jelly Rolls"/>
    <property type="match status" value="1"/>
</dbReference>
<accession>A0A261VDY8</accession>
<dbReference type="AlphaFoldDB" id="A0A261VDY8"/>
<dbReference type="InterPro" id="IPR011051">
    <property type="entry name" value="RmlC_Cupin_sf"/>
</dbReference>
<gene>
    <name evidence="1" type="ORF">CAL22_18430</name>
</gene>
<organism evidence="1 2">
    <name type="scientific">Bordetella genomosp. 12</name>
    <dbReference type="NCBI Taxonomy" id="463035"/>
    <lineage>
        <taxon>Bacteria</taxon>
        <taxon>Pseudomonadati</taxon>
        <taxon>Pseudomonadota</taxon>
        <taxon>Betaproteobacteria</taxon>
        <taxon>Burkholderiales</taxon>
        <taxon>Alcaligenaceae</taxon>
        <taxon>Bordetella</taxon>
    </lineage>
</organism>
<evidence type="ECO:0000313" key="1">
    <source>
        <dbReference type="EMBL" id="OZI72354.1"/>
    </source>
</evidence>
<reference evidence="2" key="1">
    <citation type="submission" date="2017-05" db="EMBL/GenBank/DDBJ databases">
        <title>Complete and WGS of Bordetella genogroups.</title>
        <authorList>
            <person name="Spilker T."/>
            <person name="Lipuma J."/>
        </authorList>
    </citation>
    <scope>NUCLEOTIDE SEQUENCE [LARGE SCALE GENOMIC DNA]</scope>
    <source>
        <strain evidence="2">AU6712</strain>
    </source>
</reference>
<comment type="caution">
    <text evidence="1">The sequence shown here is derived from an EMBL/GenBank/DDBJ whole genome shotgun (WGS) entry which is preliminary data.</text>
</comment>
<dbReference type="CDD" id="cd10548">
    <property type="entry name" value="cupin_CDO"/>
    <property type="match status" value="1"/>
</dbReference>
<evidence type="ECO:0008006" key="3">
    <source>
        <dbReference type="Google" id="ProtNLM"/>
    </source>
</evidence>
<dbReference type="SUPFAM" id="SSF51182">
    <property type="entry name" value="RmlC-like cupins"/>
    <property type="match status" value="1"/>
</dbReference>